<evidence type="ECO:0000256" key="5">
    <source>
        <dbReference type="ARBA" id="ARBA00022801"/>
    </source>
</evidence>
<dbReference type="FunFam" id="3.40.50.300:FF:000746">
    <property type="entry name" value="Ribosome assembly protein 1"/>
    <property type="match status" value="1"/>
</dbReference>
<feature type="region of interest" description="Disordered" evidence="10">
    <location>
        <begin position="435"/>
        <end position="463"/>
    </location>
</feature>
<dbReference type="InterPro" id="IPR014721">
    <property type="entry name" value="Ribsml_uS5_D2-typ_fold_subgr"/>
</dbReference>
<keyword evidence="2" id="KW-0963">Cytoplasm</keyword>
<dbReference type="SUPFAM" id="SSF52540">
    <property type="entry name" value="P-loop containing nucleoside triphosphate hydrolases"/>
    <property type="match status" value="1"/>
</dbReference>
<name>V4BS14_LOTGI</name>
<keyword evidence="5" id="KW-0378">Hydrolase</keyword>
<keyword evidence="6" id="KW-0342">GTP-binding</keyword>
<evidence type="ECO:0000313" key="13">
    <source>
        <dbReference type="Proteomes" id="UP000030746"/>
    </source>
</evidence>
<dbReference type="GO" id="GO:1990904">
    <property type="term" value="C:ribonucleoprotein complex"/>
    <property type="evidence" value="ECO:0007669"/>
    <property type="project" value="TreeGrafter"/>
</dbReference>
<dbReference type="OrthoDB" id="364892at2759"/>
<dbReference type="PANTHER" id="PTHR42908">
    <property type="entry name" value="TRANSLATION ELONGATION FACTOR-RELATED"/>
    <property type="match status" value="1"/>
</dbReference>
<dbReference type="InterPro" id="IPR000640">
    <property type="entry name" value="EFG_V-like"/>
</dbReference>
<evidence type="ECO:0000313" key="12">
    <source>
        <dbReference type="EMBL" id="ESO91714.1"/>
    </source>
</evidence>
<dbReference type="PRINTS" id="PR00315">
    <property type="entry name" value="ELONGATNFCT"/>
</dbReference>
<dbReference type="Gene3D" id="3.30.230.10">
    <property type="match status" value="1"/>
</dbReference>
<comment type="catalytic activity">
    <reaction evidence="7">
        <text>GTP + H2O = GDP + phosphate + H(+)</text>
        <dbReference type="Rhea" id="RHEA:19669"/>
        <dbReference type="ChEBI" id="CHEBI:15377"/>
        <dbReference type="ChEBI" id="CHEBI:15378"/>
        <dbReference type="ChEBI" id="CHEBI:37565"/>
        <dbReference type="ChEBI" id="CHEBI:43474"/>
        <dbReference type="ChEBI" id="CHEBI:58189"/>
    </reaction>
</comment>
<evidence type="ECO:0000256" key="4">
    <source>
        <dbReference type="ARBA" id="ARBA00022741"/>
    </source>
</evidence>
<dbReference type="Pfam" id="PF25118">
    <property type="entry name" value="EFL1"/>
    <property type="match status" value="1"/>
</dbReference>
<dbReference type="CDD" id="cd16268">
    <property type="entry name" value="EF2_II"/>
    <property type="match status" value="1"/>
</dbReference>
<dbReference type="Pfam" id="PF14492">
    <property type="entry name" value="EFG_III"/>
    <property type="match status" value="1"/>
</dbReference>
<dbReference type="HOGENOM" id="CLU_002794_3_1_1"/>
<dbReference type="GO" id="GO:0043022">
    <property type="term" value="F:ribosome binding"/>
    <property type="evidence" value="ECO:0007669"/>
    <property type="project" value="TreeGrafter"/>
</dbReference>
<comment type="subcellular location">
    <subcellularLocation>
        <location evidence="1">Cytoplasm</location>
    </subcellularLocation>
</comment>
<keyword evidence="3" id="KW-0690">Ribosome biogenesis</keyword>
<dbReference type="GO" id="GO:0003924">
    <property type="term" value="F:GTPase activity"/>
    <property type="evidence" value="ECO:0007669"/>
    <property type="project" value="InterPro"/>
</dbReference>
<protein>
    <recommendedName>
        <fullName evidence="8">Ribosome assembly protein 1</fullName>
    </recommendedName>
    <alternativeName>
        <fullName evidence="9">Elongation factor-like 1</fullName>
    </alternativeName>
</protein>
<evidence type="ECO:0000256" key="8">
    <source>
        <dbReference type="ARBA" id="ARBA00068031"/>
    </source>
</evidence>
<dbReference type="NCBIfam" id="TIGR00231">
    <property type="entry name" value="small_GTP"/>
    <property type="match status" value="1"/>
</dbReference>
<dbReference type="CDD" id="cd01681">
    <property type="entry name" value="aeEF2_snRNP_like_IV"/>
    <property type="match status" value="1"/>
</dbReference>
<dbReference type="SUPFAM" id="SSF54211">
    <property type="entry name" value="Ribosomal protein S5 domain 2-like"/>
    <property type="match status" value="1"/>
</dbReference>
<dbReference type="InterPro" id="IPR009000">
    <property type="entry name" value="Transl_B-barrel_sf"/>
</dbReference>
<dbReference type="CDD" id="cd04096">
    <property type="entry name" value="eEF2_snRNP_like_C"/>
    <property type="match status" value="1"/>
</dbReference>
<dbReference type="GeneID" id="20232052"/>
<dbReference type="SUPFAM" id="SSF54980">
    <property type="entry name" value="EF-G C-terminal domain-like"/>
    <property type="match status" value="2"/>
</dbReference>
<evidence type="ECO:0000256" key="6">
    <source>
        <dbReference type="ARBA" id="ARBA00023134"/>
    </source>
</evidence>
<dbReference type="InterPro" id="IPR004161">
    <property type="entry name" value="EFTu-like_2"/>
</dbReference>
<dbReference type="Pfam" id="PF00009">
    <property type="entry name" value="GTP_EFTU"/>
    <property type="match status" value="1"/>
</dbReference>
<dbReference type="OMA" id="SKKKCAM"/>
<keyword evidence="4" id="KW-0547">Nucleotide-binding</keyword>
<dbReference type="InterPro" id="IPR035647">
    <property type="entry name" value="EFG_III/V"/>
</dbReference>
<dbReference type="STRING" id="225164.V4BS14"/>
<dbReference type="SUPFAM" id="SSF50447">
    <property type="entry name" value="Translation proteins"/>
    <property type="match status" value="1"/>
</dbReference>
<dbReference type="FunFam" id="3.30.70.240:FF:000006">
    <property type="entry name" value="Elongation factor like GTPase 1"/>
    <property type="match status" value="1"/>
</dbReference>
<dbReference type="Gene3D" id="3.40.50.300">
    <property type="entry name" value="P-loop containing nucleotide triphosphate hydrolases"/>
    <property type="match status" value="1"/>
</dbReference>
<organism evidence="12 13">
    <name type="scientific">Lottia gigantea</name>
    <name type="common">Giant owl limpet</name>
    <dbReference type="NCBI Taxonomy" id="225164"/>
    <lineage>
        <taxon>Eukaryota</taxon>
        <taxon>Metazoa</taxon>
        <taxon>Spiralia</taxon>
        <taxon>Lophotrochozoa</taxon>
        <taxon>Mollusca</taxon>
        <taxon>Gastropoda</taxon>
        <taxon>Patellogastropoda</taxon>
        <taxon>Lottioidea</taxon>
        <taxon>Lottiidae</taxon>
        <taxon>Lottia</taxon>
    </lineage>
</organism>
<keyword evidence="13" id="KW-1185">Reference proteome</keyword>
<dbReference type="Gene3D" id="3.30.70.870">
    <property type="entry name" value="Elongation Factor G (Translational Gtpase), domain 3"/>
    <property type="match status" value="1"/>
</dbReference>
<gene>
    <name evidence="12" type="ORF">LOTGIDRAFT_122006</name>
</gene>
<dbReference type="Pfam" id="PF03144">
    <property type="entry name" value="GTP_EFTU_D2"/>
    <property type="match status" value="1"/>
</dbReference>
<feature type="domain" description="Tr-type G" evidence="11">
    <location>
        <begin position="17"/>
        <end position="243"/>
    </location>
</feature>
<dbReference type="InterPro" id="IPR056752">
    <property type="entry name" value="EFL1"/>
</dbReference>
<dbReference type="PANTHER" id="PTHR42908:SF3">
    <property type="entry name" value="ELONGATION FACTOR-LIKE GTPASE 1"/>
    <property type="match status" value="1"/>
</dbReference>
<evidence type="ECO:0000259" key="11">
    <source>
        <dbReference type="PROSITE" id="PS51722"/>
    </source>
</evidence>
<dbReference type="GO" id="GO:0005525">
    <property type="term" value="F:GTP binding"/>
    <property type="evidence" value="ECO:0007669"/>
    <property type="project" value="UniProtKB-KW"/>
</dbReference>
<accession>V4BS14</accession>
<dbReference type="SMART" id="SM00838">
    <property type="entry name" value="EFG_C"/>
    <property type="match status" value="1"/>
</dbReference>
<dbReference type="InterPro" id="IPR000795">
    <property type="entry name" value="T_Tr_GTP-bd_dom"/>
</dbReference>
<dbReference type="PROSITE" id="PS51722">
    <property type="entry name" value="G_TR_2"/>
    <property type="match status" value="1"/>
</dbReference>
<dbReference type="InterPro" id="IPR027417">
    <property type="entry name" value="P-loop_NTPase"/>
</dbReference>
<dbReference type="Pfam" id="PF00679">
    <property type="entry name" value="EFG_C"/>
    <property type="match status" value="1"/>
</dbReference>
<dbReference type="CDD" id="cd16261">
    <property type="entry name" value="EF2_snRNP_III"/>
    <property type="match status" value="1"/>
</dbReference>
<dbReference type="Gene3D" id="3.30.70.240">
    <property type="match status" value="1"/>
</dbReference>
<dbReference type="CTD" id="20232052"/>
<dbReference type="Proteomes" id="UP000030746">
    <property type="component" value="Unassembled WGS sequence"/>
</dbReference>
<dbReference type="InterPro" id="IPR041095">
    <property type="entry name" value="EFG_II"/>
</dbReference>
<evidence type="ECO:0000256" key="9">
    <source>
        <dbReference type="ARBA" id="ARBA00081809"/>
    </source>
</evidence>
<evidence type="ECO:0000256" key="1">
    <source>
        <dbReference type="ARBA" id="ARBA00004496"/>
    </source>
</evidence>
<dbReference type="GO" id="GO:0042256">
    <property type="term" value="P:cytosolic ribosome assembly"/>
    <property type="evidence" value="ECO:0007669"/>
    <property type="project" value="TreeGrafter"/>
</dbReference>
<dbReference type="EMBL" id="KB202237">
    <property type="protein sequence ID" value="ESO91714.1"/>
    <property type="molecule type" value="Genomic_DNA"/>
</dbReference>
<evidence type="ECO:0000256" key="10">
    <source>
        <dbReference type="SAM" id="MobiDB-lite"/>
    </source>
</evidence>
<dbReference type="RefSeq" id="XP_009057767.1">
    <property type="nucleotide sequence ID" value="XM_009059519.1"/>
</dbReference>
<sequence>MNRNSPQQVASLQKTVENVRNICILAHVDHGKTTLADSLVASNGIISQRMAGKMRYMDSRDDEQARGITMKSSAISLLFSQNSTQHLVNLIDSPGHVDFSNEVSTAVRLCDGALLIVDVVEGVCPQTHAVLRQAYLANVKPILILNKIDRLIIELKLSPMEAYMVLQQILVQVNLLTNELYTSEAMEVKDDWTTHEDEESGEDRNIFFSPDRGNVLFVSALDGWGFTISHFAELYSEKLGFNKNVLEKTLWGDFYVNMKAKTISKGAQSKGKKPLFVQLILDNIWSLYEAIYFKKDKEMIEKIQKTLSLKISARDMRHNDARILLQAHTSQWLPVSQAVLSSVCSMLPSPLKITEDTVEKLMCGFGRRFSSLPPQTQALKSNFLSCSSADQAPVIVFVSKMFPVDRKILPQNRQRALTHEELKQRRDMAIQRHTERISGLTLAEENGEPITSDIGEGSNSETTKGNKSGQVFIAFARIYSGTIKSGQKLFVLGPKHDPSLNIGDVDVKKTLKDLSSDEHVTSFVVNDLYLFMGRELELMEEIPAGNILGIGGLEDHILKSATVSSSVYCPSFSTMSFESKPIVRVAVEPDQASNMQAVSEGLRLLNQADPCVEVCVQETGEHVIITAGEVHLQRCIEDLQDRYAKVEVSVSDPIVAFRETVIRPPKMDMVNEAIATQNQPIKSQSLKQFEDDEEVIGEGLVEILTPDKNVVIRLRCVPLPTSVTDLLVENHDLLKALHKSLKLEENSSETVLNSLTIQSLKDFKNNLAKHFSEENDSWKDVVNQIWSFGPKKTGPNILLSRVDGYKRPSVWRCIEDSKSDVALRYLDNSVINGFQMATLAGPLCEEPMHGVCFIVEKWENAHTQNGDVSLETKKDVYGPRSGQIMSIVKDGCRKAFQTQSQRLVVAMFKCEIQVTTEVLGKLYEVLGKRNGRVLSEKMKEGTQLFIVEAVIPIVESFGFALDVRKRTSGLATPQLQFSHWETLDVDPFWVPTTEEELLHFGEKSDFQNRALVYMNNVRKRKGLKVEEKIVEHGEKQRTLTRNK</sequence>
<reference evidence="12 13" key="1">
    <citation type="journal article" date="2013" name="Nature">
        <title>Insights into bilaterian evolution from three spiralian genomes.</title>
        <authorList>
            <person name="Simakov O."/>
            <person name="Marletaz F."/>
            <person name="Cho S.J."/>
            <person name="Edsinger-Gonzales E."/>
            <person name="Havlak P."/>
            <person name="Hellsten U."/>
            <person name="Kuo D.H."/>
            <person name="Larsson T."/>
            <person name="Lv J."/>
            <person name="Arendt D."/>
            <person name="Savage R."/>
            <person name="Osoegawa K."/>
            <person name="de Jong P."/>
            <person name="Grimwood J."/>
            <person name="Chapman J.A."/>
            <person name="Shapiro H."/>
            <person name="Aerts A."/>
            <person name="Otillar R.P."/>
            <person name="Terry A.Y."/>
            <person name="Boore J.L."/>
            <person name="Grigoriev I.V."/>
            <person name="Lindberg D.R."/>
            <person name="Seaver E.C."/>
            <person name="Weisblat D.A."/>
            <person name="Putnam N.H."/>
            <person name="Rokhsar D.S."/>
        </authorList>
    </citation>
    <scope>NUCLEOTIDE SEQUENCE [LARGE SCALE GENOMIC DNA]</scope>
</reference>
<dbReference type="KEGG" id="lgi:LOTGIDRAFT_122006"/>
<dbReference type="AlphaFoldDB" id="V4BS14"/>
<dbReference type="Gene3D" id="2.40.30.10">
    <property type="entry name" value="Translation factors"/>
    <property type="match status" value="1"/>
</dbReference>
<dbReference type="FunFam" id="3.30.70.870:FF:000002">
    <property type="entry name" value="Translation elongation factor 2"/>
    <property type="match status" value="1"/>
</dbReference>
<dbReference type="InterPro" id="IPR020568">
    <property type="entry name" value="Ribosomal_Su5_D2-typ_SF"/>
</dbReference>
<dbReference type="CDD" id="cd01885">
    <property type="entry name" value="EF2"/>
    <property type="match status" value="1"/>
</dbReference>
<proteinExistence type="predicted"/>
<evidence type="ECO:0000256" key="3">
    <source>
        <dbReference type="ARBA" id="ARBA00022517"/>
    </source>
</evidence>
<evidence type="ECO:0000256" key="7">
    <source>
        <dbReference type="ARBA" id="ARBA00048548"/>
    </source>
</evidence>
<evidence type="ECO:0000256" key="2">
    <source>
        <dbReference type="ARBA" id="ARBA00022490"/>
    </source>
</evidence>
<dbReference type="GO" id="GO:0005829">
    <property type="term" value="C:cytosol"/>
    <property type="evidence" value="ECO:0007669"/>
    <property type="project" value="TreeGrafter"/>
</dbReference>
<dbReference type="InterPro" id="IPR005225">
    <property type="entry name" value="Small_GTP-bd"/>
</dbReference>